<evidence type="ECO:0000259" key="13">
    <source>
        <dbReference type="PROSITE" id="PS50880"/>
    </source>
</evidence>
<evidence type="ECO:0000256" key="1">
    <source>
        <dbReference type="ARBA" id="ARBA00022478"/>
    </source>
</evidence>
<keyword evidence="1 12" id="KW-0240">DNA-directed RNA polymerase</keyword>
<dbReference type="Proteomes" id="UP000030066">
    <property type="component" value="Chromosome"/>
</dbReference>
<dbReference type="SUPFAM" id="SSF56731">
    <property type="entry name" value="DNA primase core"/>
    <property type="match status" value="1"/>
</dbReference>
<evidence type="ECO:0000313" key="15">
    <source>
        <dbReference type="Proteomes" id="UP000030066"/>
    </source>
</evidence>
<keyword evidence="7 12" id="KW-0863">Zinc-finger</keyword>
<dbReference type="STRING" id="1318617.MGM1_5530"/>
<dbReference type="NCBIfam" id="TIGR01391">
    <property type="entry name" value="dnaG"/>
    <property type="match status" value="1"/>
</dbReference>
<dbReference type="SMART" id="SM00400">
    <property type="entry name" value="ZnF_CHCC"/>
    <property type="match status" value="1"/>
</dbReference>
<dbReference type="HOGENOM" id="CLU_013501_3_3_14"/>
<evidence type="ECO:0000256" key="5">
    <source>
        <dbReference type="ARBA" id="ARBA00022705"/>
    </source>
</evidence>
<keyword evidence="6 12" id="KW-0479">Metal-binding</keyword>
<evidence type="ECO:0000256" key="12">
    <source>
        <dbReference type="HAMAP-Rule" id="MF_00974"/>
    </source>
</evidence>
<keyword evidence="3 12" id="KW-0808">Transferase</keyword>
<organism evidence="14 15">
    <name type="scientific">Candidatus Malacoplasma girerdii</name>
    <dbReference type="NCBI Taxonomy" id="1318617"/>
    <lineage>
        <taxon>Bacteria</taxon>
        <taxon>Bacillati</taxon>
        <taxon>Mycoplasmatota</taxon>
        <taxon>Mycoplasmoidales</taxon>
        <taxon>Mycoplasmoidaceae</taxon>
        <taxon>Malacoplasma</taxon>
    </lineage>
</organism>
<evidence type="ECO:0000256" key="3">
    <source>
        <dbReference type="ARBA" id="ARBA00022679"/>
    </source>
</evidence>
<dbReference type="SMART" id="SM00493">
    <property type="entry name" value="TOPRIM"/>
    <property type="match status" value="1"/>
</dbReference>
<dbReference type="AlphaFoldDB" id="A0A097STI5"/>
<comment type="similarity">
    <text evidence="12">Belongs to the DnaG primase family.</text>
</comment>
<evidence type="ECO:0000256" key="6">
    <source>
        <dbReference type="ARBA" id="ARBA00022723"/>
    </source>
</evidence>
<dbReference type="GO" id="GO:0005737">
    <property type="term" value="C:cytoplasm"/>
    <property type="evidence" value="ECO:0007669"/>
    <property type="project" value="TreeGrafter"/>
</dbReference>
<dbReference type="Pfam" id="PF01807">
    <property type="entry name" value="Zn_ribbon_DnaG"/>
    <property type="match status" value="1"/>
</dbReference>
<dbReference type="Pfam" id="PF13155">
    <property type="entry name" value="Toprim_2"/>
    <property type="match status" value="1"/>
</dbReference>
<evidence type="ECO:0000256" key="9">
    <source>
        <dbReference type="ARBA" id="ARBA00022842"/>
    </source>
</evidence>
<keyword evidence="5 12" id="KW-0235">DNA replication</keyword>
<dbReference type="SUPFAM" id="SSF57783">
    <property type="entry name" value="Zinc beta-ribbon"/>
    <property type="match status" value="1"/>
</dbReference>
<evidence type="ECO:0000256" key="2">
    <source>
        <dbReference type="ARBA" id="ARBA00022515"/>
    </source>
</evidence>
<evidence type="ECO:0000256" key="4">
    <source>
        <dbReference type="ARBA" id="ARBA00022695"/>
    </source>
</evidence>
<sequence length="671" mass="77120">MAFSDQNKDIIEDIKNSANIVDIIGQYLPLKKKGSSFFGICPFHDDHDPSLSVHPGKKIFKCFVCGTKGDVFAFVQKKENISWIEAVKLVANKIGYDPEKIKLLDNNKNSSPQCSDEQKRLFLANNRAQFFYANSLKFNRYGEAANQYLSKRGLNKEDIEYFKLGYAPDNNDLKRFLNNENDFLGKLSDHEVFYNDELKKAGILNDQFNPVMVNRVTFPIHNRYGEIVGYGGRDLSGKSEAKYKISPSTEIFEKAKHLYNLHNFINGQYEDVIIVEGFMDTIAYHRAGFKNVCALMGVSIANSTINLLRQVHGLKNIILSLDNDQAGTNAIISVGQQLLESGFDVYVVDYSNIKEKDPDEIINNLSADKLKEIIKNKVNLISFIIDKKVNEIATKAEAIKIANELSDIILYHGGGSINRGVYCRELANAVNKKFPNLLSSEIIYDQLKEKYNQIGFIDRSDFNQYGDYKPRDYYETENLVFVEPTYFSTNEYLTKTNKEKKKYTLIKYFTHLQELIKCLILIPEGIKFFNYMSVPKDLNDESVEFGGKKIKITYVDNILKTIQTAIDINHTENLLKNPYECIYNMINEIIKSQKDPKSTQSISYRCSLNWLKHLYKDEMKIFAEGKDILKTKAEYSCAYNVNCLIKAAKEYKRLEKLITFCEKQASEKYKN</sequence>
<keyword evidence="4 12" id="KW-0548">Nucleotidyltransferase</keyword>
<dbReference type="PANTHER" id="PTHR30313:SF2">
    <property type="entry name" value="DNA PRIMASE"/>
    <property type="match status" value="1"/>
</dbReference>
<keyword evidence="15" id="KW-1185">Reference proteome</keyword>
<dbReference type="eggNOG" id="COG0358">
    <property type="taxonomic scope" value="Bacteria"/>
</dbReference>
<accession>A0A097STI5</accession>
<reference evidence="14 15" key="1">
    <citation type="journal article" date="2014" name="PLoS ONE">
        <title>An emerging Mycoplasma associated with trichomoniasis, vaginal infection and disease.</title>
        <authorList>
            <consortium name="Vaginal Microbiome Consortium"/>
            <person name="Fettweis J.M."/>
            <person name="Serrano M.G."/>
            <person name="Huang B."/>
            <person name="Brooks J.P."/>
            <person name="Glascock A.L."/>
            <person name="Sheth N.U."/>
            <person name="Strauss J.F.III."/>
            <person name="Jefferson K.K."/>
            <person name="Buck G.A."/>
        </authorList>
    </citation>
    <scope>NUCLEOTIDE SEQUENCE [LARGE SCALE GENOMIC DNA]</scope>
    <source>
        <strain evidence="14 15">VCU_M1</strain>
    </source>
</reference>
<keyword evidence="11 12" id="KW-0804">Transcription</keyword>
<dbReference type="GO" id="GO:0003677">
    <property type="term" value="F:DNA binding"/>
    <property type="evidence" value="ECO:0007669"/>
    <property type="project" value="UniProtKB-KW"/>
</dbReference>
<gene>
    <name evidence="12 14" type="primary">dnaG</name>
    <name evidence="14" type="ORF">MGM1_5530</name>
</gene>
<comment type="cofactor">
    <cofactor evidence="12">
        <name>Zn(2+)</name>
        <dbReference type="ChEBI" id="CHEBI:29105"/>
    </cofactor>
    <text evidence="12">Binds 1 zinc ion per monomer.</text>
</comment>
<dbReference type="InterPro" id="IPR037068">
    <property type="entry name" value="DNA_primase_core_N_sf"/>
</dbReference>
<dbReference type="Gene3D" id="3.90.580.10">
    <property type="entry name" value="Zinc finger, CHC2-type domain"/>
    <property type="match status" value="1"/>
</dbReference>
<evidence type="ECO:0000256" key="10">
    <source>
        <dbReference type="ARBA" id="ARBA00023125"/>
    </source>
</evidence>
<dbReference type="InterPro" id="IPR006171">
    <property type="entry name" value="TOPRIM_dom"/>
</dbReference>
<dbReference type="InterPro" id="IPR050219">
    <property type="entry name" value="DnaG_primase"/>
</dbReference>
<dbReference type="GO" id="GO:0006269">
    <property type="term" value="P:DNA replication, synthesis of primer"/>
    <property type="evidence" value="ECO:0007669"/>
    <property type="project" value="UniProtKB-UniRule"/>
</dbReference>
<dbReference type="GO" id="GO:0008270">
    <property type="term" value="F:zinc ion binding"/>
    <property type="evidence" value="ECO:0007669"/>
    <property type="project" value="UniProtKB-UniRule"/>
</dbReference>
<dbReference type="InterPro" id="IPR013264">
    <property type="entry name" value="DNAG_N"/>
</dbReference>
<proteinExistence type="inferred from homology"/>
<dbReference type="Gene3D" id="3.90.980.10">
    <property type="entry name" value="DNA primase, catalytic core, N-terminal domain"/>
    <property type="match status" value="1"/>
</dbReference>
<evidence type="ECO:0000313" key="14">
    <source>
        <dbReference type="EMBL" id="AIV03911.1"/>
    </source>
</evidence>
<dbReference type="InterPro" id="IPR002694">
    <property type="entry name" value="Znf_CHC2"/>
</dbReference>
<dbReference type="PANTHER" id="PTHR30313">
    <property type="entry name" value="DNA PRIMASE"/>
    <property type="match status" value="1"/>
</dbReference>
<dbReference type="EMBL" id="CP007711">
    <property type="protein sequence ID" value="AIV03911.1"/>
    <property type="molecule type" value="Genomic_DNA"/>
</dbReference>
<dbReference type="FunFam" id="3.90.580.10:FF:000001">
    <property type="entry name" value="DNA primase"/>
    <property type="match status" value="1"/>
</dbReference>
<dbReference type="InterPro" id="IPR036977">
    <property type="entry name" value="DNA_primase_Znf_CHC2"/>
</dbReference>
<comment type="domain">
    <text evidence="12">Contains an N-terminal zinc-binding domain, a central core domain that contains the primase activity, and a C-terminal DnaB-binding domain.</text>
</comment>
<dbReference type="KEGG" id="mgj:MGM1_5530"/>
<comment type="subunit">
    <text evidence="12">Monomer. Interacts with DnaB.</text>
</comment>
<comment type="function">
    <text evidence="12">RNA polymerase that catalyzes the synthesis of short RNA molecules used as primers for DNA polymerase during DNA replication.</text>
</comment>
<dbReference type="Pfam" id="PF08275">
    <property type="entry name" value="DNAG_N"/>
    <property type="match status" value="1"/>
</dbReference>
<evidence type="ECO:0000256" key="8">
    <source>
        <dbReference type="ARBA" id="ARBA00022833"/>
    </source>
</evidence>
<feature type="zinc finger region" description="CHC2-type" evidence="12">
    <location>
        <begin position="41"/>
        <end position="65"/>
    </location>
</feature>
<dbReference type="PROSITE" id="PS50880">
    <property type="entry name" value="TOPRIM"/>
    <property type="match status" value="1"/>
</dbReference>
<dbReference type="HAMAP" id="MF_00974">
    <property type="entry name" value="DNA_primase_DnaG"/>
    <property type="match status" value="1"/>
</dbReference>
<keyword evidence="2 12" id="KW-0639">Primosome</keyword>
<comment type="catalytic activity">
    <reaction evidence="12">
        <text>ssDNA + n NTP = ssDNA/pppN(pN)n-1 hybrid + (n-1) diphosphate.</text>
        <dbReference type="EC" id="2.7.7.101"/>
    </reaction>
</comment>
<dbReference type="InterPro" id="IPR006295">
    <property type="entry name" value="DNA_primase_DnaG"/>
</dbReference>
<evidence type="ECO:0000256" key="11">
    <source>
        <dbReference type="ARBA" id="ARBA00023163"/>
    </source>
</evidence>
<dbReference type="InterPro" id="IPR030846">
    <property type="entry name" value="DnaG_bac"/>
</dbReference>
<name>A0A097STI5_9BACT</name>
<dbReference type="CDD" id="cd03364">
    <property type="entry name" value="TOPRIM_DnaG_primases"/>
    <property type="match status" value="1"/>
</dbReference>
<keyword evidence="8 12" id="KW-0862">Zinc</keyword>
<keyword evidence="10 12" id="KW-0238">DNA-binding</keyword>
<dbReference type="GO" id="GO:1990077">
    <property type="term" value="C:primosome complex"/>
    <property type="evidence" value="ECO:0007669"/>
    <property type="project" value="UniProtKB-KW"/>
</dbReference>
<dbReference type="InterPro" id="IPR034151">
    <property type="entry name" value="TOPRIM_DnaG_bac"/>
</dbReference>
<dbReference type="GO" id="GO:0003899">
    <property type="term" value="F:DNA-directed RNA polymerase activity"/>
    <property type="evidence" value="ECO:0007669"/>
    <property type="project" value="UniProtKB-UniRule"/>
</dbReference>
<protein>
    <recommendedName>
        <fullName evidence="12">DNA primase</fullName>
        <ecNumber evidence="12">2.7.7.101</ecNumber>
    </recommendedName>
</protein>
<keyword evidence="9" id="KW-0460">Magnesium</keyword>
<feature type="domain" description="Toprim" evidence="13">
    <location>
        <begin position="270"/>
        <end position="353"/>
    </location>
</feature>
<dbReference type="Gene3D" id="3.40.1360.10">
    <property type="match status" value="1"/>
</dbReference>
<dbReference type="GO" id="GO:0000428">
    <property type="term" value="C:DNA-directed RNA polymerase complex"/>
    <property type="evidence" value="ECO:0007669"/>
    <property type="project" value="UniProtKB-KW"/>
</dbReference>
<dbReference type="EC" id="2.7.7.101" evidence="12"/>
<evidence type="ECO:0000256" key="7">
    <source>
        <dbReference type="ARBA" id="ARBA00022771"/>
    </source>
</evidence>